<gene>
    <name evidence="1" type="ORF">LOY88_000928</name>
</gene>
<accession>A0ACB8V5M9</accession>
<evidence type="ECO:0000313" key="1">
    <source>
        <dbReference type="EMBL" id="KAI2391943.1"/>
    </source>
</evidence>
<reference evidence="1" key="1">
    <citation type="journal article" date="2022" name="bioRxiv">
        <title>Population genetic analysis of Ophidiomyces ophidiicola, the causative agent of snake fungal disease, indicates recent introductions to the USA.</title>
        <authorList>
            <person name="Ladner J.T."/>
            <person name="Palmer J.M."/>
            <person name="Ettinger C.L."/>
            <person name="Stajich J.E."/>
            <person name="Farrell T.M."/>
            <person name="Glorioso B.M."/>
            <person name="Lawson B."/>
            <person name="Price S.J."/>
            <person name="Stengle A.G."/>
            <person name="Grear D.A."/>
            <person name="Lorch J.M."/>
        </authorList>
    </citation>
    <scope>NUCLEOTIDE SEQUENCE</scope>
    <source>
        <strain evidence="1">NWHC 24266-5</strain>
    </source>
</reference>
<proteinExistence type="predicted"/>
<protein>
    <submittedName>
        <fullName evidence="1">Uncharacterized protein</fullName>
    </submittedName>
</protein>
<dbReference type="EMBL" id="JALBCA010000009">
    <property type="protein sequence ID" value="KAI2391943.1"/>
    <property type="molecule type" value="Genomic_DNA"/>
</dbReference>
<name>A0ACB8V5M9_9EURO</name>
<sequence>MLSDLPPEIIYQVARHIPNLKTLANLARTCRRLHDVISADNYRILQAFVQSRFPSINTPPFWKDAARALTSRTRAFDRNAIIARFILPPENATRIGHPRTIRTDRPTLGYRPVLDSYEVWYGNTWCSRKEVLVWGAGADLMIRVKDFGRKHLQSHPPCEPQSLLYRHKVSGTAQDNVIWAKFNDLHGVDSWDDISGLHVLRPSCTEWCDEEDIIFGRRNGQLLQMLVSPKYGTSKIKKRYLARGKHLDGSDLSPASKVLSATMDRKTISFFNVDTEDKDVSPFATLGPVTNETGRYKCSKILCEHKVAISFDALRGQVSIFEFSPDGIRMHRCLGIIDRDMPLKLKATTIEPLTATHITGGSPGDLFLTGREDSETRLHDIRARRHVVTVFEDTVDDSPTYSIKSIGHERFVVGGAMNALLKIFDMRMGRYSYTDAYLGEGMLPTKEAYGSPAIKSNAEQLSKKDISIFLSNRIENIPNRMGTFLRARHRYRGPIYAISHPSPSSSTIFAGLEDNVIGLDVVSTDDLGGKHKEWYHRNLDLALDPLGGVDCLPMDLSCYERPWPRDRQKNVKLMLQSPFYMALEKEYRGIKSTPHVKNPCWDQRWYHPWISGSRGAE</sequence>
<organism evidence="1">
    <name type="scientific">Ophidiomyces ophidiicola</name>
    <dbReference type="NCBI Taxonomy" id="1387563"/>
    <lineage>
        <taxon>Eukaryota</taxon>
        <taxon>Fungi</taxon>
        <taxon>Dikarya</taxon>
        <taxon>Ascomycota</taxon>
        <taxon>Pezizomycotina</taxon>
        <taxon>Eurotiomycetes</taxon>
        <taxon>Eurotiomycetidae</taxon>
        <taxon>Onygenales</taxon>
        <taxon>Onygenaceae</taxon>
        <taxon>Ophidiomyces</taxon>
    </lineage>
</organism>
<comment type="caution">
    <text evidence="1">The sequence shown here is derived from an EMBL/GenBank/DDBJ whole genome shotgun (WGS) entry which is preliminary data.</text>
</comment>